<feature type="domain" description="NAC" evidence="7">
    <location>
        <begin position="383"/>
        <end position="523"/>
    </location>
</feature>
<evidence type="ECO:0000313" key="8">
    <source>
        <dbReference type="EMBL" id="POR39424.1"/>
    </source>
</evidence>
<keyword evidence="9" id="KW-1185">Reference proteome</keyword>
<keyword evidence="6" id="KW-0732">Signal</keyword>
<dbReference type="Pfam" id="PF00450">
    <property type="entry name" value="Peptidase_S10"/>
    <property type="match status" value="1"/>
</dbReference>
<evidence type="ECO:0000256" key="1">
    <source>
        <dbReference type="ARBA" id="ARBA00009431"/>
    </source>
</evidence>
<dbReference type="EMBL" id="PKSG01000040">
    <property type="protein sequence ID" value="POR39424.1"/>
    <property type="molecule type" value="Genomic_DNA"/>
</dbReference>
<dbReference type="InterPro" id="IPR003441">
    <property type="entry name" value="NAC-dom"/>
</dbReference>
<proteinExistence type="inferred from homology"/>
<dbReference type="GO" id="GO:0000324">
    <property type="term" value="C:fungal-type vacuole"/>
    <property type="evidence" value="ECO:0007669"/>
    <property type="project" value="TreeGrafter"/>
</dbReference>
<dbReference type="GO" id="GO:0006508">
    <property type="term" value="P:proteolysis"/>
    <property type="evidence" value="ECO:0007669"/>
    <property type="project" value="UniProtKB-KW"/>
</dbReference>
<feature type="chain" id="PRO_5015753855" evidence="6">
    <location>
        <begin position="20"/>
        <end position="523"/>
    </location>
</feature>
<evidence type="ECO:0000256" key="4">
    <source>
        <dbReference type="ARBA" id="ARBA00022801"/>
    </source>
</evidence>
<dbReference type="GO" id="GO:0003677">
    <property type="term" value="F:DNA binding"/>
    <property type="evidence" value="ECO:0007669"/>
    <property type="project" value="InterPro"/>
</dbReference>
<evidence type="ECO:0000259" key="7">
    <source>
        <dbReference type="PROSITE" id="PS51005"/>
    </source>
</evidence>
<dbReference type="GO" id="GO:0004185">
    <property type="term" value="F:serine-type carboxypeptidase activity"/>
    <property type="evidence" value="ECO:0007669"/>
    <property type="project" value="InterPro"/>
</dbReference>
<keyword evidence="5" id="KW-0325">Glycoprotein</keyword>
<evidence type="ECO:0000256" key="2">
    <source>
        <dbReference type="ARBA" id="ARBA00022645"/>
    </source>
</evidence>
<dbReference type="Gene3D" id="1.10.287.410">
    <property type="match status" value="1"/>
</dbReference>
<dbReference type="PROSITE" id="PS51005">
    <property type="entry name" value="NAC"/>
    <property type="match status" value="1"/>
</dbReference>
<evidence type="ECO:0000313" key="9">
    <source>
        <dbReference type="Proteomes" id="UP000237481"/>
    </source>
</evidence>
<keyword evidence="3" id="KW-0645">Protease</keyword>
<dbReference type="PANTHER" id="PTHR11802:SF432">
    <property type="entry name" value="Y, PUTATIVE-RELATED"/>
    <property type="match status" value="1"/>
</dbReference>
<dbReference type="PRINTS" id="PR00724">
    <property type="entry name" value="CRBOXYPTASEC"/>
</dbReference>
<gene>
    <name evidence="8" type="ORF">TPAR_00369</name>
</gene>
<dbReference type="InterPro" id="IPR029058">
    <property type="entry name" value="AB_hydrolase_fold"/>
</dbReference>
<comment type="caution">
    <text evidence="8">The sequence shown here is derived from an EMBL/GenBank/DDBJ whole genome shotgun (WGS) entry which is preliminary data.</text>
</comment>
<evidence type="ECO:0000256" key="3">
    <source>
        <dbReference type="ARBA" id="ARBA00022670"/>
    </source>
</evidence>
<evidence type="ECO:0000256" key="5">
    <source>
        <dbReference type="ARBA" id="ARBA00023180"/>
    </source>
</evidence>
<dbReference type="Gene3D" id="3.40.50.1820">
    <property type="entry name" value="alpha/beta hydrolase"/>
    <property type="match status" value="1"/>
</dbReference>
<evidence type="ECO:0000256" key="6">
    <source>
        <dbReference type="SAM" id="SignalP"/>
    </source>
</evidence>
<dbReference type="SUPFAM" id="SSF53474">
    <property type="entry name" value="alpha/beta-Hydrolases"/>
    <property type="match status" value="1"/>
</dbReference>
<dbReference type="InterPro" id="IPR001563">
    <property type="entry name" value="Peptidase_S10"/>
</dbReference>
<accession>A0A2S4LAE6</accession>
<keyword evidence="4" id="KW-0378">Hydrolase</keyword>
<dbReference type="GO" id="GO:0006355">
    <property type="term" value="P:regulation of DNA-templated transcription"/>
    <property type="evidence" value="ECO:0007669"/>
    <property type="project" value="InterPro"/>
</dbReference>
<dbReference type="Proteomes" id="UP000237481">
    <property type="component" value="Unassembled WGS sequence"/>
</dbReference>
<keyword evidence="2 8" id="KW-0121">Carboxypeptidase</keyword>
<feature type="signal peptide" evidence="6">
    <location>
        <begin position="1"/>
        <end position="19"/>
    </location>
</feature>
<dbReference type="PANTHER" id="PTHR11802">
    <property type="entry name" value="SERINE PROTEASE FAMILY S10 SERINE CARBOXYPEPTIDASE"/>
    <property type="match status" value="1"/>
</dbReference>
<dbReference type="OrthoDB" id="4925124at2759"/>
<organism evidence="8 9">
    <name type="scientific">Tolypocladium paradoxum</name>
    <dbReference type="NCBI Taxonomy" id="94208"/>
    <lineage>
        <taxon>Eukaryota</taxon>
        <taxon>Fungi</taxon>
        <taxon>Dikarya</taxon>
        <taxon>Ascomycota</taxon>
        <taxon>Pezizomycotina</taxon>
        <taxon>Sordariomycetes</taxon>
        <taxon>Hypocreomycetidae</taxon>
        <taxon>Hypocreales</taxon>
        <taxon>Ophiocordycipitaceae</taxon>
        <taxon>Tolypocladium</taxon>
    </lineage>
</organism>
<dbReference type="STRING" id="94208.A0A2S4LAE6"/>
<sequence>MLVARAVLAAGLLAGSVAAKLAKVDRGSRTPKAGHKPLPVERSEPDLSHYIRSSTDLASMPFKAGQYTVQRQSHAVCASRGEQQWTGTVDVTDEHRLFYWFFESRGDPDKDPVIIWLNGGPGSSSMYGVFTEMGPCWLRSGVNETTPNEWSWNNKASVLFIDQPAGTGFSSVSSEEFLPKEDVDGAEDFQVFLNVFFSQLFPKKAHLPIHFAGESYGGHYLPTYTKHILDSRRYDSRGAFRGNITSLILVNALIDMPAIDLGAYELLCVSDNGKGILNQTACDFMRDNYPECWKLRQGCVTSGDPWECVSALDYCGETEWYYEGDPYYSENRRRRRFRGTCGRRLLTMSPVHRKCNNRDCDGPEDGNITAYLNQPHTLAALSLPPDFGFSASNEKILSRYLASGSFGRPTLAEVGDVLDAYREPNKVGDIRVLVMNGNDDWICNTPGNKLAYDEVRWSGQADYRNTPWRAVPRGVAATGEWKGTADGRLVFVTVDGAGHELPQWAREGSYRILQRWIGGEWRA</sequence>
<name>A0A2S4LAE6_9HYPO</name>
<dbReference type="AlphaFoldDB" id="A0A2S4LAE6"/>
<comment type="similarity">
    <text evidence="1">Belongs to the peptidase S10 family.</text>
</comment>
<reference evidence="8 9" key="1">
    <citation type="submission" date="2018-01" db="EMBL/GenBank/DDBJ databases">
        <title>Harnessing the power of phylogenomics to disentangle the directionality and signatures of interkingdom host jumping in the parasitic fungal genus Tolypocladium.</title>
        <authorList>
            <person name="Quandt C.A."/>
            <person name="Patterson W."/>
            <person name="Spatafora J.W."/>
        </authorList>
    </citation>
    <scope>NUCLEOTIDE SEQUENCE [LARGE SCALE GENOMIC DNA]</scope>
    <source>
        <strain evidence="8 9">NRBC 100945</strain>
    </source>
</reference>
<protein>
    <submittedName>
        <fullName evidence="8">Carboxypeptidase</fullName>
    </submittedName>
</protein>